<dbReference type="Gene3D" id="3.90.79.10">
    <property type="entry name" value="Nucleoside Triphosphate Pyrophosphohydrolase"/>
    <property type="match status" value="1"/>
</dbReference>
<keyword evidence="6" id="KW-1185">Reference proteome</keyword>
<gene>
    <name evidence="5" type="ORF">CS022_02055</name>
</gene>
<dbReference type="InterPro" id="IPR020476">
    <property type="entry name" value="Nudix_hydrolase"/>
</dbReference>
<proteinExistence type="inferred from homology"/>
<evidence type="ECO:0000256" key="1">
    <source>
        <dbReference type="ARBA" id="ARBA00001946"/>
    </source>
</evidence>
<comment type="caution">
    <text evidence="5">The sequence shown here is derived from an EMBL/GenBank/DDBJ whole genome shotgun (WGS) entry which is preliminary data.</text>
</comment>
<dbReference type="PROSITE" id="PS00893">
    <property type="entry name" value="NUDIX_BOX"/>
    <property type="match status" value="1"/>
</dbReference>
<dbReference type="AlphaFoldDB" id="A0A4Q0YVZ6"/>
<sequence>MNKLKTSIHPDVEPLEDKSQFTRLATRAITIKENKILLMYTERYQDYSLPGGGVDAGEDIEAGLVRELQEETGAQNIRNVVAYGLYEEFRPWYKAEFDVVHMLSYCFTCDVDEELGAVKLEDYEIKNGMRAEWVDIDQAIAHNLNTIENSAKKGLSIERETYLLQHIRLNE</sequence>
<reference evidence="5 6" key="1">
    <citation type="submission" date="2017-10" db="EMBL/GenBank/DDBJ databases">
        <title>Nyctiphanis sp. nov., isolated from the stomach of the euphausiid Nyctiphanes simplex (Hansen, 1911) in the Gulf of California.</title>
        <authorList>
            <person name="Gomez-Gil B."/>
            <person name="Aguilar-Mendez M."/>
            <person name="Lopez-Cortes A."/>
            <person name="Gomez-Gutierrez J."/>
            <person name="Roque A."/>
            <person name="Lang E."/>
            <person name="Gonzalez-Castillo A."/>
        </authorList>
    </citation>
    <scope>NUCLEOTIDE SEQUENCE [LARGE SCALE GENOMIC DNA]</scope>
    <source>
        <strain evidence="5 6">CAIM 600</strain>
    </source>
</reference>
<evidence type="ECO:0000256" key="3">
    <source>
        <dbReference type="RuleBase" id="RU003476"/>
    </source>
</evidence>
<dbReference type="SUPFAM" id="SSF55811">
    <property type="entry name" value="Nudix"/>
    <property type="match status" value="1"/>
</dbReference>
<dbReference type="PRINTS" id="PR00502">
    <property type="entry name" value="NUDIXFAMILY"/>
</dbReference>
<dbReference type="RefSeq" id="WP_129120882.1">
    <property type="nucleotide sequence ID" value="NZ_PEIB01000002.1"/>
</dbReference>
<protein>
    <submittedName>
        <fullName evidence="5">DNA mismatch repair protein MutT</fullName>
    </submittedName>
</protein>
<feature type="domain" description="Nudix hydrolase" evidence="4">
    <location>
        <begin position="21"/>
        <end position="156"/>
    </location>
</feature>
<comment type="cofactor">
    <cofactor evidence="1">
        <name>Mg(2+)</name>
        <dbReference type="ChEBI" id="CHEBI:18420"/>
    </cofactor>
</comment>
<dbReference type="OrthoDB" id="9804442at2"/>
<dbReference type="Pfam" id="PF00293">
    <property type="entry name" value="NUDIX"/>
    <property type="match status" value="1"/>
</dbReference>
<dbReference type="PANTHER" id="PTHR43046">
    <property type="entry name" value="GDP-MANNOSE MANNOSYL HYDROLASE"/>
    <property type="match status" value="1"/>
</dbReference>
<dbReference type="CDD" id="cd02883">
    <property type="entry name" value="NUDIX_Hydrolase"/>
    <property type="match status" value="1"/>
</dbReference>
<name>A0A4Q0YVZ6_9GAMM</name>
<evidence type="ECO:0000313" key="5">
    <source>
        <dbReference type="EMBL" id="RXJ74414.1"/>
    </source>
</evidence>
<dbReference type="PANTHER" id="PTHR43046:SF15">
    <property type="entry name" value="MUTT_NUDIX FAMILY PROTEIN"/>
    <property type="match status" value="1"/>
</dbReference>
<dbReference type="GO" id="GO:0016787">
    <property type="term" value="F:hydrolase activity"/>
    <property type="evidence" value="ECO:0007669"/>
    <property type="project" value="UniProtKB-KW"/>
</dbReference>
<dbReference type="InterPro" id="IPR015797">
    <property type="entry name" value="NUDIX_hydrolase-like_dom_sf"/>
</dbReference>
<dbReference type="EMBL" id="PEIB01000002">
    <property type="protein sequence ID" value="RXJ74414.1"/>
    <property type="molecule type" value="Genomic_DNA"/>
</dbReference>
<dbReference type="InterPro" id="IPR000086">
    <property type="entry name" value="NUDIX_hydrolase_dom"/>
</dbReference>
<organism evidence="5 6">
    <name type="scientific">Veronia nyctiphanis</name>
    <dbReference type="NCBI Taxonomy" id="1278244"/>
    <lineage>
        <taxon>Bacteria</taxon>
        <taxon>Pseudomonadati</taxon>
        <taxon>Pseudomonadota</taxon>
        <taxon>Gammaproteobacteria</taxon>
        <taxon>Vibrionales</taxon>
        <taxon>Vibrionaceae</taxon>
        <taxon>Veronia</taxon>
    </lineage>
</organism>
<comment type="similarity">
    <text evidence="3">Belongs to the Nudix hydrolase family.</text>
</comment>
<accession>A0A4Q0YVZ6</accession>
<keyword evidence="2 3" id="KW-0378">Hydrolase</keyword>
<dbReference type="Proteomes" id="UP000290287">
    <property type="component" value="Unassembled WGS sequence"/>
</dbReference>
<dbReference type="InterPro" id="IPR020084">
    <property type="entry name" value="NUDIX_hydrolase_CS"/>
</dbReference>
<evidence type="ECO:0000313" key="6">
    <source>
        <dbReference type="Proteomes" id="UP000290287"/>
    </source>
</evidence>
<evidence type="ECO:0000259" key="4">
    <source>
        <dbReference type="PROSITE" id="PS51462"/>
    </source>
</evidence>
<dbReference type="PROSITE" id="PS51462">
    <property type="entry name" value="NUDIX"/>
    <property type="match status" value="1"/>
</dbReference>
<evidence type="ECO:0000256" key="2">
    <source>
        <dbReference type="ARBA" id="ARBA00022801"/>
    </source>
</evidence>